<protein>
    <recommendedName>
        <fullName evidence="3">EF-hand domain-containing protein</fullName>
    </recommendedName>
</protein>
<evidence type="ECO:0000259" key="3">
    <source>
        <dbReference type="PROSITE" id="PS50222"/>
    </source>
</evidence>
<dbReference type="PROSITE" id="PS00018">
    <property type="entry name" value="EF_HAND_1"/>
    <property type="match status" value="1"/>
</dbReference>
<dbReference type="AlphaFoldDB" id="A0A8T0ATD6"/>
<dbReference type="PROSITE" id="PS50222">
    <property type="entry name" value="EF_HAND_2"/>
    <property type="match status" value="1"/>
</dbReference>
<evidence type="ECO:0000313" key="4">
    <source>
        <dbReference type="EMBL" id="KAF7694999.1"/>
    </source>
</evidence>
<keyword evidence="2" id="KW-0106">Calcium</keyword>
<organism evidence="4 5">
    <name type="scientific">Silurus meridionalis</name>
    <name type="common">Southern catfish</name>
    <name type="synonym">Silurus soldatovi meridionalis</name>
    <dbReference type="NCBI Taxonomy" id="175797"/>
    <lineage>
        <taxon>Eukaryota</taxon>
        <taxon>Metazoa</taxon>
        <taxon>Chordata</taxon>
        <taxon>Craniata</taxon>
        <taxon>Vertebrata</taxon>
        <taxon>Euteleostomi</taxon>
        <taxon>Actinopterygii</taxon>
        <taxon>Neopterygii</taxon>
        <taxon>Teleostei</taxon>
        <taxon>Ostariophysi</taxon>
        <taxon>Siluriformes</taxon>
        <taxon>Siluridae</taxon>
        <taxon>Silurus</taxon>
    </lineage>
</organism>
<dbReference type="InterPro" id="IPR018247">
    <property type="entry name" value="EF_Hand_1_Ca_BS"/>
</dbReference>
<dbReference type="Gene3D" id="1.10.238.10">
    <property type="entry name" value="EF-hand"/>
    <property type="match status" value="1"/>
</dbReference>
<dbReference type="CDD" id="cd00051">
    <property type="entry name" value="EFh"/>
    <property type="match status" value="1"/>
</dbReference>
<comment type="caution">
    <text evidence="4">The sequence shown here is derived from an EMBL/GenBank/DDBJ whole genome shotgun (WGS) entry which is preliminary data.</text>
</comment>
<keyword evidence="5" id="KW-1185">Reference proteome</keyword>
<dbReference type="GO" id="GO:0005509">
    <property type="term" value="F:calcium ion binding"/>
    <property type="evidence" value="ECO:0007669"/>
    <property type="project" value="InterPro"/>
</dbReference>
<reference evidence="4" key="1">
    <citation type="submission" date="2020-08" db="EMBL/GenBank/DDBJ databases">
        <title>Chromosome-level assembly of Southern catfish (Silurus meridionalis) provides insights into visual adaptation to the nocturnal and benthic lifestyles.</title>
        <authorList>
            <person name="Zhang Y."/>
            <person name="Wang D."/>
            <person name="Peng Z."/>
        </authorList>
    </citation>
    <scope>NUCLEOTIDE SEQUENCE</scope>
    <source>
        <strain evidence="4">SWU-2019-XX</strain>
        <tissue evidence="4">Muscle</tissue>
    </source>
</reference>
<accession>A0A8T0ATD6</accession>
<proteinExistence type="predicted"/>
<dbReference type="SUPFAM" id="SSF47473">
    <property type="entry name" value="EF-hand"/>
    <property type="match status" value="1"/>
</dbReference>
<dbReference type="Pfam" id="PF13499">
    <property type="entry name" value="EF-hand_7"/>
    <property type="match status" value="1"/>
</dbReference>
<evidence type="ECO:0000256" key="1">
    <source>
        <dbReference type="ARBA" id="ARBA00022723"/>
    </source>
</evidence>
<evidence type="ECO:0000313" key="5">
    <source>
        <dbReference type="Proteomes" id="UP000606274"/>
    </source>
</evidence>
<dbReference type="SMART" id="SM00054">
    <property type="entry name" value="EFh"/>
    <property type="match status" value="2"/>
</dbReference>
<keyword evidence="1" id="KW-0479">Metal-binding</keyword>
<gene>
    <name evidence="4" type="ORF">HF521_006722</name>
</gene>
<dbReference type="InterPro" id="IPR002048">
    <property type="entry name" value="EF_hand_dom"/>
</dbReference>
<dbReference type="EMBL" id="JABFDY010000017">
    <property type="protein sequence ID" value="KAF7694999.1"/>
    <property type="molecule type" value="Genomic_DNA"/>
</dbReference>
<dbReference type="InterPro" id="IPR011992">
    <property type="entry name" value="EF-hand-dom_pair"/>
</dbReference>
<dbReference type="Proteomes" id="UP000606274">
    <property type="component" value="Unassembled WGS sequence"/>
</dbReference>
<feature type="domain" description="EF-hand" evidence="3">
    <location>
        <begin position="67"/>
        <end position="102"/>
    </location>
</feature>
<name>A0A8T0ATD6_SILME</name>
<sequence length="134" mass="14762">MHLVYIAPVKSVRSSCAEQTQELRTSCGWSPARATRLDCALFLECDVDGSGVIEKGEFERMCSGLCVRSADIDDLFRKLDANQDGAINMEEFIRGFQTASSLSRGRAERRGGFHSGLGRLQEPARGTQQVYPAD</sequence>
<evidence type="ECO:0000256" key="2">
    <source>
        <dbReference type="ARBA" id="ARBA00022837"/>
    </source>
</evidence>